<evidence type="ECO:0000313" key="2">
    <source>
        <dbReference type="EMBL" id="BAF29720.1"/>
    </source>
</evidence>
<accession>A0A0N7KTZ4</accession>
<dbReference type="SMR" id="A0A0N7KTZ4"/>
<feature type="region of interest" description="Disordered" evidence="1">
    <location>
        <begin position="82"/>
        <end position="101"/>
    </location>
</feature>
<organism evidence="2 3">
    <name type="scientific">Oryza sativa subsp. japonica</name>
    <name type="common">Rice</name>
    <dbReference type="NCBI Taxonomy" id="39947"/>
    <lineage>
        <taxon>Eukaryota</taxon>
        <taxon>Viridiplantae</taxon>
        <taxon>Streptophyta</taxon>
        <taxon>Embryophyta</taxon>
        <taxon>Tracheophyta</taxon>
        <taxon>Spermatophyta</taxon>
        <taxon>Magnoliopsida</taxon>
        <taxon>Liliopsida</taxon>
        <taxon>Poales</taxon>
        <taxon>Poaceae</taxon>
        <taxon>BOP clade</taxon>
        <taxon>Oryzoideae</taxon>
        <taxon>Oryzeae</taxon>
        <taxon>Oryzinae</taxon>
        <taxon>Oryza</taxon>
        <taxon>Oryza sativa</taxon>
    </lineage>
</organism>
<protein>
    <submittedName>
        <fullName evidence="2">Os12g0442700 protein</fullName>
    </submittedName>
</protein>
<feature type="non-terminal residue" evidence="2">
    <location>
        <position position="1"/>
    </location>
</feature>
<dbReference type="KEGG" id="dosa:Os12g0442700"/>
<reference evidence="3" key="2">
    <citation type="journal article" date="2008" name="Nucleic Acids Res.">
        <title>The rice annotation project database (RAP-DB): 2008 update.</title>
        <authorList>
            <consortium name="The rice annotation project (RAP)"/>
        </authorList>
    </citation>
    <scope>GENOME REANNOTATION</scope>
    <source>
        <strain evidence="3">cv. Nipponbare</strain>
    </source>
</reference>
<name>A0A0N7KTZ4_ORYSJ</name>
<evidence type="ECO:0000256" key="1">
    <source>
        <dbReference type="SAM" id="MobiDB-lite"/>
    </source>
</evidence>
<reference evidence="2 3" key="1">
    <citation type="journal article" date="2005" name="Nature">
        <title>The map-based sequence of the rice genome.</title>
        <authorList>
            <consortium name="International rice genome sequencing project (IRGSP)"/>
            <person name="Matsumoto T."/>
            <person name="Wu J."/>
            <person name="Kanamori H."/>
            <person name="Katayose Y."/>
            <person name="Fujisawa M."/>
            <person name="Namiki N."/>
            <person name="Mizuno H."/>
            <person name="Yamamoto K."/>
            <person name="Antonio B.A."/>
            <person name="Baba T."/>
            <person name="Sakata K."/>
            <person name="Nagamura Y."/>
            <person name="Aoki H."/>
            <person name="Arikawa K."/>
            <person name="Arita K."/>
            <person name="Bito T."/>
            <person name="Chiden Y."/>
            <person name="Fujitsuka N."/>
            <person name="Fukunaka R."/>
            <person name="Hamada M."/>
            <person name="Harada C."/>
            <person name="Hayashi A."/>
            <person name="Hijishita S."/>
            <person name="Honda M."/>
            <person name="Hosokawa S."/>
            <person name="Ichikawa Y."/>
            <person name="Idonuma A."/>
            <person name="Iijima M."/>
            <person name="Ikeda M."/>
            <person name="Ikeno M."/>
            <person name="Ito K."/>
            <person name="Ito S."/>
            <person name="Ito T."/>
            <person name="Ito Y."/>
            <person name="Ito Y."/>
            <person name="Iwabuchi A."/>
            <person name="Kamiya K."/>
            <person name="Karasawa W."/>
            <person name="Kurita K."/>
            <person name="Katagiri S."/>
            <person name="Kikuta A."/>
            <person name="Kobayashi H."/>
            <person name="Kobayashi N."/>
            <person name="Machita K."/>
            <person name="Maehara T."/>
            <person name="Masukawa M."/>
            <person name="Mizubayashi T."/>
            <person name="Mukai Y."/>
            <person name="Nagasaki H."/>
            <person name="Nagata Y."/>
            <person name="Naito S."/>
            <person name="Nakashima M."/>
            <person name="Nakama Y."/>
            <person name="Nakamichi Y."/>
            <person name="Nakamura M."/>
            <person name="Meguro A."/>
            <person name="Negishi M."/>
            <person name="Ohta I."/>
            <person name="Ohta T."/>
            <person name="Okamoto M."/>
            <person name="Ono N."/>
            <person name="Saji S."/>
            <person name="Sakaguchi M."/>
            <person name="Sakai K."/>
            <person name="Shibata M."/>
            <person name="Shimokawa T."/>
            <person name="Song J."/>
            <person name="Takazaki Y."/>
            <person name="Terasawa K."/>
            <person name="Tsugane M."/>
            <person name="Tsuji K."/>
            <person name="Ueda S."/>
            <person name="Waki K."/>
            <person name="Yamagata H."/>
            <person name="Yamamoto M."/>
            <person name="Yamamoto S."/>
            <person name="Yamane H."/>
            <person name="Yoshiki S."/>
            <person name="Yoshihara R."/>
            <person name="Yukawa K."/>
            <person name="Zhong H."/>
            <person name="Yano M."/>
            <person name="Yuan Q."/>
            <person name="Ouyang S."/>
            <person name="Liu J."/>
            <person name="Jones K.M."/>
            <person name="Gansberger K."/>
            <person name="Moffat K."/>
            <person name="Hill J."/>
            <person name="Bera J."/>
            <person name="Fadrosh D."/>
            <person name="Jin S."/>
            <person name="Johri S."/>
            <person name="Kim M."/>
            <person name="Overton L."/>
            <person name="Reardon M."/>
            <person name="Tsitrin T."/>
            <person name="Vuong H."/>
            <person name="Weaver B."/>
            <person name="Ciecko A."/>
            <person name="Tallon L."/>
            <person name="Jackson J."/>
            <person name="Pai G."/>
            <person name="Aken S.V."/>
            <person name="Utterback T."/>
            <person name="Reidmuller S."/>
            <person name="Feldblyum T."/>
            <person name="Hsiao J."/>
            <person name="Zismann V."/>
            <person name="Iobst S."/>
            <person name="de Vazeille A.R."/>
            <person name="Buell C.R."/>
            <person name="Ying K."/>
            <person name="Li Y."/>
            <person name="Lu T."/>
            <person name="Huang Y."/>
            <person name="Zhao Q."/>
            <person name="Feng Q."/>
            <person name="Zhang L."/>
            <person name="Zhu J."/>
            <person name="Weng Q."/>
            <person name="Mu J."/>
            <person name="Lu Y."/>
            <person name="Fan D."/>
            <person name="Liu Y."/>
            <person name="Guan J."/>
            <person name="Zhang Y."/>
            <person name="Yu S."/>
            <person name="Liu X."/>
            <person name="Zhang Y."/>
            <person name="Hong G."/>
            <person name="Han B."/>
            <person name="Choisne N."/>
            <person name="Demange N."/>
            <person name="Orjeda G."/>
            <person name="Samain S."/>
            <person name="Cattolico L."/>
            <person name="Pelletier E."/>
            <person name="Couloux A."/>
            <person name="Segurens B."/>
            <person name="Wincker P."/>
            <person name="D'Hont A."/>
            <person name="Scarpelli C."/>
            <person name="Weissenbach J."/>
            <person name="Salanoubat M."/>
            <person name="Quetier F."/>
            <person name="Yu Y."/>
            <person name="Kim H.R."/>
            <person name="Rambo T."/>
            <person name="Currie J."/>
            <person name="Collura K."/>
            <person name="Luo M."/>
            <person name="Yang T."/>
            <person name="Ammiraju J.S.S."/>
            <person name="Engler F."/>
            <person name="Soderlund C."/>
            <person name="Wing R.A."/>
            <person name="Palmer L.E."/>
            <person name="de la Bastide M."/>
            <person name="Spiegel L."/>
            <person name="Nascimento L."/>
            <person name="Zutavern T."/>
            <person name="O'Shaughnessy A."/>
            <person name="Dike S."/>
            <person name="Dedhia N."/>
            <person name="Preston R."/>
            <person name="Balija V."/>
            <person name="McCombie W.R."/>
            <person name="Chow T."/>
            <person name="Chen H."/>
            <person name="Chung M."/>
            <person name="Chen C."/>
            <person name="Shaw J."/>
            <person name="Wu H."/>
            <person name="Hsiao K."/>
            <person name="Chao Y."/>
            <person name="Chu M."/>
            <person name="Cheng C."/>
            <person name="Hour A."/>
            <person name="Lee P."/>
            <person name="Lin S."/>
            <person name="Lin Y."/>
            <person name="Liou J."/>
            <person name="Liu S."/>
            <person name="Hsing Y."/>
            <person name="Raghuvanshi S."/>
            <person name="Mohanty A."/>
            <person name="Bharti A.K."/>
            <person name="Gaur A."/>
            <person name="Gupta V."/>
            <person name="Kumar D."/>
            <person name="Ravi V."/>
            <person name="Vij S."/>
            <person name="Kapur A."/>
            <person name="Khurana P."/>
            <person name="Khurana P."/>
            <person name="Khurana J.P."/>
            <person name="Tyagi A.K."/>
            <person name="Gaikwad K."/>
            <person name="Singh A."/>
            <person name="Dalal V."/>
            <person name="Srivastava S."/>
            <person name="Dixit A."/>
            <person name="Pal A.K."/>
            <person name="Ghazi I.A."/>
            <person name="Yadav M."/>
            <person name="Pandit A."/>
            <person name="Bhargava A."/>
            <person name="Sureshbabu K."/>
            <person name="Batra K."/>
            <person name="Sharma T.R."/>
            <person name="Mohapatra T."/>
            <person name="Singh N.K."/>
            <person name="Messing J."/>
            <person name="Nelson A.B."/>
            <person name="Fuks G."/>
            <person name="Kavchok S."/>
            <person name="Keizer G."/>
            <person name="Linton E."/>
            <person name="Llaca V."/>
            <person name="Song R."/>
            <person name="Tanyolac B."/>
            <person name="Young S."/>
            <person name="Ho-Il K."/>
            <person name="Hahn J.H."/>
            <person name="Sangsakoo G."/>
            <person name="Vanavichit A."/>
            <person name="de Mattos Luiz.A.T."/>
            <person name="Zimmer P.D."/>
            <person name="Malone G."/>
            <person name="Dellagostin O."/>
            <person name="de Oliveira A.C."/>
            <person name="Bevan M."/>
            <person name="Bancroft I."/>
            <person name="Minx P."/>
            <person name="Cordum H."/>
            <person name="Wilson R."/>
            <person name="Cheng Z."/>
            <person name="Jin W."/>
            <person name="Jiang J."/>
            <person name="Leong S.A."/>
            <person name="Iwama H."/>
            <person name="Gojobori T."/>
            <person name="Itoh T."/>
            <person name="Niimura Y."/>
            <person name="Fujii Y."/>
            <person name="Habara T."/>
            <person name="Sakai H."/>
            <person name="Sato Y."/>
            <person name="Wilson G."/>
            <person name="Kumar K."/>
            <person name="McCouch S."/>
            <person name="Juretic N."/>
            <person name="Hoen D."/>
            <person name="Wright S."/>
            <person name="Bruskiewich R."/>
            <person name="Bureau T."/>
            <person name="Miyao A."/>
            <person name="Hirochika H."/>
            <person name="Nishikawa T."/>
            <person name="Kadowaki K."/>
            <person name="Sugiura M."/>
            <person name="Burr B."/>
            <person name="Sasaki T."/>
        </authorList>
    </citation>
    <scope>NUCLEOTIDE SEQUENCE [LARGE SCALE GENOMIC DNA]</scope>
    <source>
        <strain evidence="3">cv. Nipponbare</strain>
    </source>
</reference>
<evidence type="ECO:0000313" key="3">
    <source>
        <dbReference type="Proteomes" id="UP000000763"/>
    </source>
</evidence>
<dbReference type="Gramene" id="Os12t0442700-01">
    <property type="protein sequence ID" value="Os12t0442700-01"/>
    <property type="gene ID" value="Os12g0442700"/>
</dbReference>
<dbReference type="EMBL" id="AP008218">
    <property type="protein sequence ID" value="BAF29720.1"/>
    <property type="molecule type" value="Genomic_DNA"/>
</dbReference>
<proteinExistence type="predicted"/>
<dbReference type="AlphaFoldDB" id="A0A0N7KTZ4"/>
<gene>
    <name evidence="2" type="ordered locus">Os12g0442700</name>
</gene>
<sequence>WRLSQAPGSQARGLQYASPERRPLDGARWALYARLSAQLPSGGMVEELGRWLRERCPLSEEQVLFCVRRFLKFKQNRHALQVSPLTPTPRHTHQTPVPSRENSGLIWIGM</sequence>
<dbReference type="Proteomes" id="UP000000763">
    <property type="component" value="Chromosome 12"/>
</dbReference>